<evidence type="ECO:0000313" key="1">
    <source>
        <dbReference type="EMBL" id="EMD58247.1"/>
    </source>
</evidence>
<dbReference type="HOGENOM" id="CLU_208795_0_0_1"/>
<name>M2SN79_COCSN</name>
<dbReference type="AlphaFoldDB" id="M2SN79"/>
<organism evidence="1 2">
    <name type="scientific">Cochliobolus sativus (strain ND90Pr / ATCC 201652)</name>
    <name type="common">Common root rot and spot blotch fungus</name>
    <name type="synonym">Bipolaris sorokiniana</name>
    <dbReference type="NCBI Taxonomy" id="665912"/>
    <lineage>
        <taxon>Eukaryota</taxon>
        <taxon>Fungi</taxon>
        <taxon>Dikarya</taxon>
        <taxon>Ascomycota</taxon>
        <taxon>Pezizomycotina</taxon>
        <taxon>Dothideomycetes</taxon>
        <taxon>Pleosporomycetidae</taxon>
        <taxon>Pleosporales</taxon>
        <taxon>Pleosporineae</taxon>
        <taxon>Pleosporaceae</taxon>
        <taxon>Bipolaris</taxon>
    </lineage>
</organism>
<protein>
    <submittedName>
        <fullName evidence="1">Uncharacterized protein</fullName>
    </submittedName>
</protein>
<sequence length="55" mass="6597">PLNIAYFSPLKRAYTNAILVLVRNFIYYISKETFLLALRNAYYKAITLENIYREF</sequence>
<gene>
    <name evidence="1" type="ORF">COCSADRAFT_104286</name>
</gene>
<dbReference type="Proteomes" id="UP000016934">
    <property type="component" value="Unassembled WGS sequence"/>
</dbReference>
<keyword evidence="2" id="KW-1185">Reference proteome</keyword>
<reference evidence="2" key="2">
    <citation type="journal article" date="2013" name="PLoS Genet.">
        <title>Comparative genome structure, secondary metabolite, and effector coding capacity across Cochliobolus pathogens.</title>
        <authorList>
            <person name="Condon B.J."/>
            <person name="Leng Y."/>
            <person name="Wu D."/>
            <person name="Bushley K.E."/>
            <person name="Ohm R.A."/>
            <person name="Otillar R."/>
            <person name="Martin J."/>
            <person name="Schackwitz W."/>
            <person name="Grimwood J."/>
            <person name="MohdZainudin N."/>
            <person name="Xue C."/>
            <person name="Wang R."/>
            <person name="Manning V.A."/>
            <person name="Dhillon B."/>
            <person name="Tu Z.J."/>
            <person name="Steffenson B.J."/>
            <person name="Salamov A."/>
            <person name="Sun H."/>
            <person name="Lowry S."/>
            <person name="LaButti K."/>
            <person name="Han J."/>
            <person name="Copeland A."/>
            <person name="Lindquist E."/>
            <person name="Barry K."/>
            <person name="Schmutz J."/>
            <person name="Baker S.E."/>
            <person name="Ciuffetti L.M."/>
            <person name="Grigoriev I.V."/>
            <person name="Zhong S."/>
            <person name="Turgeon B.G."/>
        </authorList>
    </citation>
    <scope>NUCLEOTIDE SEQUENCE [LARGE SCALE GENOMIC DNA]</scope>
    <source>
        <strain evidence="2">ND90Pr / ATCC 201652</strain>
    </source>
</reference>
<dbReference type="GeneID" id="19129900"/>
<dbReference type="KEGG" id="bsc:COCSADRAFT_104286"/>
<dbReference type="RefSeq" id="XP_007706061.1">
    <property type="nucleotide sequence ID" value="XM_007707871.1"/>
</dbReference>
<feature type="non-terminal residue" evidence="1">
    <location>
        <position position="1"/>
    </location>
</feature>
<reference evidence="1 2" key="1">
    <citation type="journal article" date="2012" name="PLoS Pathog.">
        <title>Diverse lifestyles and strategies of plant pathogenesis encoded in the genomes of eighteen Dothideomycetes fungi.</title>
        <authorList>
            <person name="Ohm R.A."/>
            <person name="Feau N."/>
            <person name="Henrissat B."/>
            <person name="Schoch C.L."/>
            <person name="Horwitz B.A."/>
            <person name="Barry K.W."/>
            <person name="Condon B.J."/>
            <person name="Copeland A.C."/>
            <person name="Dhillon B."/>
            <person name="Glaser F."/>
            <person name="Hesse C.N."/>
            <person name="Kosti I."/>
            <person name="LaButti K."/>
            <person name="Lindquist E.A."/>
            <person name="Lucas S."/>
            <person name="Salamov A.A."/>
            <person name="Bradshaw R.E."/>
            <person name="Ciuffetti L."/>
            <person name="Hamelin R.C."/>
            <person name="Kema G.H.J."/>
            <person name="Lawrence C."/>
            <person name="Scott J.A."/>
            <person name="Spatafora J.W."/>
            <person name="Turgeon B.G."/>
            <person name="de Wit P.J.G.M."/>
            <person name="Zhong S."/>
            <person name="Goodwin S.B."/>
            <person name="Grigoriev I.V."/>
        </authorList>
    </citation>
    <scope>NUCLEOTIDE SEQUENCE [LARGE SCALE GENOMIC DNA]</scope>
    <source>
        <strain evidence="2">ND90Pr / ATCC 201652</strain>
    </source>
</reference>
<accession>M2SN79</accession>
<dbReference type="OrthoDB" id="3692449at2759"/>
<evidence type="ECO:0000313" key="2">
    <source>
        <dbReference type="Proteomes" id="UP000016934"/>
    </source>
</evidence>
<proteinExistence type="predicted"/>
<dbReference type="EMBL" id="KB445659">
    <property type="protein sequence ID" value="EMD58247.1"/>
    <property type="molecule type" value="Genomic_DNA"/>
</dbReference>